<feature type="transmembrane region" description="Helical" evidence="3">
    <location>
        <begin position="95"/>
        <end position="112"/>
    </location>
</feature>
<evidence type="ECO:0000256" key="3">
    <source>
        <dbReference type="SAM" id="Phobius"/>
    </source>
</evidence>
<dbReference type="GO" id="GO:0004190">
    <property type="term" value="F:aspartic-type endopeptidase activity"/>
    <property type="evidence" value="ECO:0007669"/>
    <property type="project" value="InterPro"/>
</dbReference>
<dbReference type="GO" id="GO:0006465">
    <property type="term" value="P:signal peptide processing"/>
    <property type="evidence" value="ECO:0007669"/>
    <property type="project" value="TreeGrafter"/>
</dbReference>
<keyword evidence="3" id="KW-0812">Transmembrane</keyword>
<name>A0A849JST4_9MICO</name>
<dbReference type="GO" id="GO:0005886">
    <property type="term" value="C:plasma membrane"/>
    <property type="evidence" value="ECO:0007669"/>
    <property type="project" value="TreeGrafter"/>
</dbReference>
<dbReference type="PANTHER" id="PTHR30487">
    <property type="entry name" value="TYPE 4 PREPILIN-LIKE PROTEINS LEADER PEPTIDE-PROCESSING ENZYME"/>
    <property type="match status" value="1"/>
</dbReference>
<evidence type="ECO:0000313" key="6">
    <source>
        <dbReference type="Proteomes" id="UP000557204"/>
    </source>
</evidence>
<dbReference type="AlphaFoldDB" id="A0A849JST4"/>
<dbReference type="Pfam" id="PF01478">
    <property type="entry name" value="Peptidase_A24"/>
    <property type="match status" value="1"/>
</dbReference>
<dbReference type="PANTHER" id="PTHR30487:SF0">
    <property type="entry name" value="PREPILIN LEADER PEPTIDASE_N-METHYLTRANSFERASE-RELATED"/>
    <property type="match status" value="1"/>
</dbReference>
<dbReference type="InterPro" id="IPR000045">
    <property type="entry name" value="Prepilin_IV_endopep_pep"/>
</dbReference>
<keyword evidence="3" id="KW-1133">Transmembrane helix</keyword>
<dbReference type="RefSeq" id="WP_171245988.1">
    <property type="nucleotide sequence ID" value="NZ_JABFAJ010000005.1"/>
</dbReference>
<organism evidence="5 6">
    <name type="scientific">Isoptericola sediminis</name>
    <dbReference type="NCBI Taxonomy" id="2733572"/>
    <lineage>
        <taxon>Bacteria</taxon>
        <taxon>Bacillati</taxon>
        <taxon>Actinomycetota</taxon>
        <taxon>Actinomycetes</taxon>
        <taxon>Micrococcales</taxon>
        <taxon>Promicromonosporaceae</taxon>
        <taxon>Isoptericola</taxon>
    </lineage>
</organism>
<dbReference type="InterPro" id="IPR014032">
    <property type="entry name" value="Peptidase_A24A_bac"/>
</dbReference>
<keyword evidence="6" id="KW-1185">Reference proteome</keyword>
<feature type="domain" description="Prepilin type IV endopeptidase peptidase" evidence="4">
    <location>
        <begin position="46"/>
        <end position="146"/>
    </location>
</feature>
<accession>A0A849JST4</accession>
<dbReference type="Proteomes" id="UP000557204">
    <property type="component" value="Unassembled WGS sequence"/>
</dbReference>
<feature type="transmembrane region" description="Helical" evidence="3">
    <location>
        <begin position="170"/>
        <end position="191"/>
    </location>
</feature>
<evidence type="ECO:0000256" key="1">
    <source>
        <dbReference type="ARBA" id="ARBA00005801"/>
    </source>
</evidence>
<feature type="transmembrane region" description="Helical" evidence="3">
    <location>
        <begin position="68"/>
        <end position="89"/>
    </location>
</feature>
<reference evidence="5 6" key="1">
    <citation type="submission" date="2020-05" db="EMBL/GenBank/DDBJ databases">
        <title>Genome sequence of Isoptericola sp. JC619 isolated from Chilika lagoon, India.</title>
        <authorList>
            <person name="Kumar D."/>
            <person name="Appam K."/>
            <person name="Gandham S."/>
            <person name="Uppada J."/>
            <person name="Sasikala C."/>
            <person name="Venkata Ramana C."/>
        </authorList>
    </citation>
    <scope>NUCLEOTIDE SEQUENCE [LARGE SCALE GENOMIC DNA]</scope>
    <source>
        <strain evidence="5 6">JC619</strain>
    </source>
</reference>
<keyword evidence="3" id="KW-0472">Membrane</keyword>
<comment type="caution">
    <text evidence="5">The sequence shown here is derived from an EMBL/GenBank/DDBJ whole genome shotgun (WGS) entry which is preliminary data.</text>
</comment>
<dbReference type="PRINTS" id="PR00864">
    <property type="entry name" value="PREPILNPTASE"/>
</dbReference>
<evidence type="ECO:0000256" key="2">
    <source>
        <dbReference type="RuleBase" id="RU003793"/>
    </source>
</evidence>
<comment type="similarity">
    <text evidence="1 2">Belongs to the peptidase A24 family.</text>
</comment>
<sequence length="192" mass="19511">MPTMMQRTRSEVAPVRRTVVSGALPVIAWAVWVSGPGWATPAVAVAAVAGLALFAVDVRTHRLPDALTYPTTALVAVLLTVAGAVTGAWDVAARGLLGAAVLGGGYLVLHLLHRSGLGLGDVKLAVLLGLVSAWFGWPVLAATAVLPFLLGGTAALVLLATRRATRSTAIAFGPFMLGGAAVALTAHRLLVG</sequence>
<feature type="transmembrane region" description="Helical" evidence="3">
    <location>
        <begin position="38"/>
        <end position="56"/>
    </location>
</feature>
<dbReference type="Gene3D" id="1.20.120.1220">
    <property type="match status" value="1"/>
</dbReference>
<protein>
    <submittedName>
        <fullName evidence="5">Prepilin peptidase</fullName>
    </submittedName>
</protein>
<gene>
    <name evidence="5" type="ORF">HLI28_02780</name>
</gene>
<proteinExistence type="inferred from homology"/>
<evidence type="ECO:0000259" key="4">
    <source>
        <dbReference type="Pfam" id="PF01478"/>
    </source>
</evidence>
<evidence type="ECO:0000313" key="5">
    <source>
        <dbReference type="EMBL" id="NNU26466.1"/>
    </source>
</evidence>
<dbReference type="InterPro" id="IPR050882">
    <property type="entry name" value="Prepilin_peptidase/N-MTase"/>
</dbReference>
<dbReference type="EMBL" id="JABFAJ010000005">
    <property type="protein sequence ID" value="NNU26466.1"/>
    <property type="molecule type" value="Genomic_DNA"/>
</dbReference>
<feature type="transmembrane region" description="Helical" evidence="3">
    <location>
        <begin position="124"/>
        <end position="150"/>
    </location>
</feature>